<name>A0A8H6CLC0_9LECA</name>
<sequence>MGGEQAISVPMSSTTEDSDWNMSPKSRRPHSLSNTDTVRPTSQPVIPRQSPTSQVDSSALSTPRAGSFASTATQIEKQLESQLSQAVATTFPSAHAQPAVTPSSAILPNPALTIPNADGSILINQNTPEWEAAREAVLSQMVTSQDITGTPTPKVTRGGVKTGGRRGRGGRRTKVKIEEPDDTPPKNLDAPVRAKNKGGRPRGSRAGGTPRGGRGGTPGSGRGGATPGSVRAGVNKGGRPRGSRAGHSAAALAGRLIGRGIKRKRKKGDDDDDDEKDDTDASEEFTPIAATSSGRRINQVKTFSPVVFDPVKGLSNKTPQSAARAPVPEPPSTARKTKKRRKPGEAAVCINCGRGHSPNSNMIVFCDGCSTPWHQYCHDRPITPSFIQIEEKEWNCAECTVVQEEKMHLTGKVSAGRMSLSEKRTYLQNLEKAELVSLLLHASTLHEDLPVFGPPPPPPPVQVLEPTADEEELYVYVEPDPLPYPKAGNGLLLPPEDDDLDILIDEDIVTYSHLWKGPAGWEGPNGMRWPFPPNGIGARGVMGAPIHQIGVGA</sequence>
<dbReference type="GO" id="GO:0008270">
    <property type="term" value="F:zinc ion binding"/>
    <property type="evidence" value="ECO:0007669"/>
    <property type="project" value="UniProtKB-KW"/>
</dbReference>
<dbReference type="PANTHER" id="PTHR12628:SF10">
    <property type="entry name" value="HOMEOBOX DOMAIN-CONTAINING PROTEIN"/>
    <property type="match status" value="1"/>
</dbReference>
<dbReference type="InterPro" id="IPR011011">
    <property type="entry name" value="Znf_FYVE_PHD"/>
</dbReference>
<evidence type="ECO:0000259" key="8">
    <source>
        <dbReference type="PROSITE" id="PS50016"/>
    </source>
</evidence>
<feature type="compositionally biased region" description="Basic residues" evidence="7">
    <location>
        <begin position="163"/>
        <end position="174"/>
    </location>
</feature>
<dbReference type="Proteomes" id="UP000593566">
    <property type="component" value="Unassembled WGS sequence"/>
</dbReference>
<gene>
    <name evidence="9" type="ORF">HO133_009643</name>
</gene>
<dbReference type="PROSITE" id="PS50016">
    <property type="entry name" value="ZF_PHD_2"/>
    <property type="match status" value="1"/>
</dbReference>
<feature type="compositionally biased region" description="Acidic residues" evidence="7">
    <location>
        <begin position="270"/>
        <end position="283"/>
    </location>
</feature>
<evidence type="ECO:0000313" key="10">
    <source>
        <dbReference type="Proteomes" id="UP000593566"/>
    </source>
</evidence>
<feature type="compositionally biased region" description="Gly residues" evidence="7">
    <location>
        <begin position="205"/>
        <end position="226"/>
    </location>
</feature>
<keyword evidence="4" id="KW-0862">Zinc</keyword>
<organism evidence="9 10">
    <name type="scientific">Letharia lupina</name>
    <dbReference type="NCBI Taxonomy" id="560253"/>
    <lineage>
        <taxon>Eukaryota</taxon>
        <taxon>Fungi</taxon>
        <taxon>Dikarya</taxon>
        <taxon>Ascomycota</taxon>
        <taxon>Pezizomycotina</taxon>
        <taxon>Lecanoromycetes</taxon>
        <taxon>OSLEUM clade</taxon>
        <taxon>Lecanoromycetidae</taxon>
        <taxon>Lecanorales</taxon>
        <taxon>Lecanorineae</taxon>
        <taxon>Parmeliaceae</taxon>
        <taxon>Letharia</taxon>
    </lineage>
</organism>
<accession>A0A8H6CLC0</accession>
<dbReference type="CDD" id="cd15502">
    <property type="entry name" value="PHD_Phf1p_Phf2p_like"/>
    <property type="match status" value="1"/>
</dbReference>
<dbReference type="AlphaFoldDB" id="A0A8H6CLC0"/>
<comment type="subcellular location">
    <subcellularLocation>
        <location evidence="1">Nucleus</location>
    </subcellularLocation>
</comment>
<evidence type="ECO:0000256" key="3">
    <source>
        <dbReference type="ARBA" id="ARBA00022771"/>
    </source>
</evidence>
<dbReference type="GeneID" id="59338038"/>
<feature type="region of interest" description="Disordered" evidence="7">
    <location>
        <begin position="1"/>
        <end position="73"/>
    </location>
</feature>
<feature type="region of interest" description="Disordered" evidence="7">
    <location>
        <begin position="144"/>
        <end position="293"/>
    </location>
</feature>
<dbReference type="SUPFAM" id="SSF57903">
    <property type="entry name" value="FYVE/PHD zinc finger"/>
    <property type="match status" value="1"/>
</dbReference>
<keyword evidence="2" id="KW-0479">Metal-binding</keyword>
<feature type="compositionally biased region" description="Polar residues" evidence="7">
    <location>
        <begin position="10"/>
        <end position="24"/>
    </location>
</feature>
<dbReference type="GO" id="GO:0005634">
    <property type="term" value="C:nucleus"/>
    <property type="evidence" value="ECO:0007669"/>
    <property type="project" value="UniProtKB-SubCell"/>
</dbReference>
<protein>
    <recommendedName>
        <fullName evidence="8">PHD-type domain-containing protein</fullName>
    </recommendedName>
</protein>
<dbReference type="Pfam" id="PF00628">
    <property type="entry name" value="PHD"/>
    <property type="match status" value="1"/>
</dbReference>
<keyword evidence="3 6" id="KW-0863">Zinc-finger</keyword>
<evidence type="ECO:0000256" key="6">
    <source>
        <dbReference type="PROSITE-ProRule" id="PRU00146"/>
    </source>
</evidence>
<dbReference type="PANTHER" id="PTHR12628">
    <property type="entry name" value="POLYCOMB-LIKE TRANSCRIPTION FACTOR"/>
    <property type="match status" value="1"/>
</dbReference>
<evidence type="ECO:0000256" key="1">
    <source>
        <dbReference type="ARBA" id="ARBA00004123"/>
    </source>
</evidence>
<dbReference type="InterPro" id="IPR001965">
    <property type="entry name" value="Znf_PHD"/>
</dbReference>
<keyword evidence="10" id="KW-1185">Reference proteome</keyword>
<evidence type="ECO:0000256" key="2">
    <source>
        <dbReference type="ARBA" id="ARBA00022723"/>
    </source>
</evidence>
<reference evidence="9 10" key="1">
    <citation type="journal article" date="2020" name="Genomics">
        <title>Complete, high-quality genomes from long-read metagenomic sequencing of two wolf lichen thalli reveals enigmatic genome architecture.</title>
        <authorList>
            <person name="McKenzie S.K."/>
            <person name="Walston R.F."/>
            <person name="Allen J.L."/>
        </authorList>
    </citation>
    <scope>NUCLEOTIDE SEQUENCE [LARGE SCALE GENOMIC DNA]</scope>
    <source>
        <strain evidence="9">WasteWater1</strain>
    </source>
</reference>
<comment type="caution">
    <text evidence="9">The sequence shown here is derived from an EMBL/GenBank/DDBJ whole genome shotgun (WGS) entry which is preliminary data.</text>
</comment>
<feature type="compositionally biased region" description="Basic residues" evidence="7">
    <location>
        <begin position="194"/>
        <end position="203"/>
    </location>
</feature>
<dbReference type="InterPro" id="IPR019786">
    <property type="entry name" value="Zinc_finger_PHD-type_CS"/>
</dbReference>
<dbReference type="GO" id="GO:0003682">
    <property type="term" value="F:chromatin binding"/>
    <property type="evidence" value="ECO:0007669"/>
    <property type="project" value="TreeGrafter"/>
</dbReference>
<dbReference type="GO" id="GO:0045814">
    <property type="term" value="P:negative regulation of gene expression, epigenetic"/>
    <property type="evidence" value="ECO:0007669"/>
    <property type="project" value="TreeGrafter"/>
</dbReference>
<feature type="domain" description="PHD-type" evidence="8">
    <location>
        <begin position="346"/>
        <end position="402"/>
    </location>
</feature>
<dbReference type="InterPro" id="IPR019787">
    <property type="entry name" value="Znf_PHD-finger"/>
</dbReference>
<dbReference type="PROSITE" id="PS01359">
    <property type="entry name" value="ZF_PHD_1"/>
    <property type="match status" value="1"/>
</dbReference>
<feature type="region of interest" description="Disordered" evidence="7">
    <location>
        <begin position="312"/>
        <end position="342"/>
    </location>
</feature>
<evidence type="ECO:0000313" key="9">
    <source>
        <dbReference type="EMBL" id="KAF6225643.1"/>
    </source>
</evidence>
<evidence type="ECO:0000256" key="4">
    <source>
        <dbReference type="ARBA" id="ARBA00022833"/>
    </source>
</evidence>
<dbReference type="GO" id="GO:0003677">
    <property type="term" value="F:DNA binding"/>
    <property type="evidence" value="ECO:0007669"/>
    <property type="project" value="TreeGrafter"/>
</dbReference>
<feature type="compositionally biased region" description="Polar residues" evidence="7">
    <location>
        <begin position="144"/>
        <end position="153"/>
    </location>
</feature>
<dbReference type="Gene3D" id="3.30.40.10">
    <property type="entry name" value="Zinc/RING finger domain, C3HC4 (zinc finger)"/>
    <property type="match status" value="1"/>
</dbReference>
<evidence type="ECO:0000256" key="5">
    <source>
        <dbReference type="ARBA" id="ARBA00023242"/>
    </source>
</evidence>
<dbReference type="EMBL" id="JACCJB010000007">
    <property type="protein sequence ID" value="KAF6225643.1"/>
    <property type="molecule type" value="Genomic_DNA"/>
</dbReference>
<dbReference type="SMART" id="SM00249">
    <property type="entry name" value="PHD"/>
    <property type="match status" value="1"/>
</dbReference>
<evidence type="ECO:0000256" key="7">
    <source>
        <dbReference type="SAM" id="MobiDB-lite"/>
    </source>
</evidence>
<dbReference type="RefSeq" id="XP_037154352.1">
    <property type="nucleotide sequence ID" value="XM_037300504.1"/>
</dbReference>
<feature type="compositionally biased region" description="Polar residues" evidence="7">
    <location>
        <begin position="31"/>
        <end position="61"/>
    </location>
</feature>
<feature type="compositionally biased region" description="Low complexity" evidence="7">
    <location>
        <begin position="249"/>
        <end position="259"/>
    </location>
</feature>
<dbReference type="InterPro" id="IPR013083">
    <property type="entry name" value="Znf_RING/FYVE/PHD"/>
</dbReference>
<proteinExistence type="predicted"/>
<keyword evidence="5" id="KW-0539">Nucleus</keyword>